<dbReference type="Gene3D" id="2.40.40.20">
    <property type="match status" value="1"/>
</dbReference>
<evidence type="ECO:0000256" key="5">
    <source>
        <dbReference type="RuleBase" id="RU004279"/>
    </source>
</evidence>
<dbReference type="InterPro" id="IPR006592">
    <property type="entry name" value="RNA_pol_N"/>
</dbReference>
<evidence type="ECO:0000313" key="7">
    <source>
        <dbReference type="Proteomes" id="UP001652625"/>
    </source>
</evidence>
<dbReference type="InterPro" id="IPR007080">
    <property type="entry name" value="RNA_pol_Rpb1_1"/>
</dbReference>
<sequence length="525" mass="59411">MDRIKNNSLSDFIPKGYIIGYRFGLMSDEDIKNKAVIKITSSANTTQEKTPHPHGPRSQFLGTDSSRYKCLTCNQSKEHCRVGHDGYIETFAHFSPHKNIMMITKKVISILCVNNKCNKVIFSTEKLDYEKKNIHLKKKDLLTHIYEIAKQEKGVCHHCKTPVRIAEDNKMFPMIFKYVLNNNNKYDLYPYMVYDTLTRTSEHEFKKYFPNIPRPKELCNTLTLISGIPMRLDSISAITNKPEPNEVTTAYNLLLKLTAECGKDFRLSSTQELTEDIKKNQDAVLYLIYSIVNGKVNIGQDYAKNDTIKSIISFIDRKSTEGGIANISGKDGPVRGGILAKRIQNIGRLVATCDNTLEFSTIMIPENLLKNLYTIETYNEFNIKRLNAFYVNGAKYPGAEYIIRASDNSKLYCDEVNKTYVPQVGDIIKRNVFSGDLVIVGRAPTLMPYNVSAYKISDKLNESGESICIKSSEYKKFKDGDFDGDESSVIAPRDMNGVAELSLLMKTENIITTVKNGDLTLGIEL</sequence>
<name>A0ABM4BNT7_HYDVU</name>
<comment type="catalytic activity">
    <reaction evidence="5">
        <text>RNA(n) + a ribonucleoside 5'-triphosphate = RNA(n+1) + diphosphate</text>
        <dbReference type="Rhea" id="RHEA:21248"/>
        <dbReference type="Rhea" id="RHEA-COMP:14527"/>
        <dbReference type="Rhea" id="RHEA-COMP:17342"/>
        <dbReference type="ChEBI" id="CHEBI:33019"/>
        <dbReference type="ChEBI" id="CHEBI:61557"/>
        <dbReference type="ChEBI" id="CHEBI:140395"/>
        <dbReference type="EC" id="2.7.7.6"/>
    </reaction>
</comment>
<dbReference type="RefSeq" id="XP_065650784.1">
    <property type="nucleotide sequence ID" value="XM_065794712.1"/>
</dbReference>
<dbReference type="InterPro" id="IPR044893">
    <property type="entry name" value="RNA_pol_Rpb1_clamp_domain"/>
</dbReference>
<evidence type="ECO:0000259" key="6">
    <source>
        <dbReference type="SMART" id="SM00663"/>
    </source>
</evidence>
<evidence type="ECO:0000313" key="8">
    <source>
        <dbReference type="RefSeq" id="XP_065650784.1"/>
    </source>
</evidence>
<keyword evidence="3 5" id="KW-0548">Nucleotidyltransferase</keyword>
<dbReference type="SUPFAM" id="SSF64484">
    <property type="entry name" value="beta and beta-prime subunits of DNA dependent RNA-polymerase"/>
    <property type="match status" value="1"/>
</dbReference>
<keyword evidence="2 5" id="KW-0808">Transferase</keyword>
<dbReference type="PANTHER" id="PTHR19376">
    <property type="entry name" value="DNA-DIRECTED RNA POLYMERASE"/>
    <property type="match status" value="1"/>
</dbReference>
<dbReference type="EC" id="2.7.7.6" evidence="5"/>
<organism evidence="7 8">
    <name type="scientific">Hydra vulgaris</name>
    <name type="common">Hydra</name>
    <name type="synonym">Hydra attenuata</name>
    <dbReference type="NCBI Taxonomy" id="6087"/>
    <lineage>
        <taxon>Eukaryota</taxon>
        <taxon>Metazoa</taxon>
        <taxon>Cnidaria</taxon>
        <taxon>Hydrozoa</taxon>
        <taxon>Hydroidolina</taxon>
        <taxon>Anthoathecata</taxon>
        <taxon>Aplanulata</taxon>
        <taxon>Hydridae</taxon>
        <taxon>Hydra</taxon>
    </lineage>
</organism>
<keyword evidence="7" id="KW-1185">Reference proteome</keyword>
<evidence type="ECO:0000256" key="2">
    <source>
        <dbReference type="ARBA" id="ARBA00022679"/>
    </source>
</evidence>
<protein>
    <recommendedName>
        <fullName evidence="5">DNA-directed RNA polymerase subunit</fullName>
        <ecNumber evidence="5">2.7.7.6</ecNumber>
    </recommendedName>
</protein>
<dbReference type="Gene3D" id="3.30.1490.180">
    <property type="entry name" value="RNA polymerase ii"/>
    <property type="match status" value="1"/>
</dbReference>
<dbReference type="Pfam" id="PF04997">
    <property type="entry name" value="RNA_pol_Rpb1_1"/>
    <property type="match status" value="1"/>
</dbReference>
<dbReference type="SMART" id="SM00663">
    <property type="entry name" value="RPOLA_N"/>
    <property type="match status" value="1"/>
</dbReference>
<evidence type="ECO:0000256" key="4">
    <source>
        <dbReference type="ARBA" id="ARBA00023163"/>
    </source>
</evidence>
<keyword evidence="1 5" id="KW-0240">DNA-directed RNA polymerase</keyword>
<dbReference type="Proteomes" id="UP001652625">
    <property type="component" value="Chromosome 03"/>
</dbReference>
<accession>A0ABM4BNT7</accession>
<dbReference type="GeneID" id="136078895"/>
<gene>
    <name evidence="8" type="primary">LOC136078895</name>
</gene>
<reference evidence="8" key="1">
    <citation type="submission" date="2025-08" db="UniProtKB">
        <authorList>
            <consortium name="RefSeq"/>
        </authorList>
    </citation>
    <scope>IDENTIFICATION</scope>
</reference>
<dbReference type="InterPro" id="IPR045867">
    <property type="entry name" value="DNA-dir_RpoC_beta_prime"/>
</dbReference>
<dbReference type="Gene3D" id="4.10.860.120">
    <property type="entry name" value="RNA polymerase II, clamp domain"/>
    <property type="match status" value="1"/>
</dbReference>
<comment type="similarity">
    <text evidence="5">Belongs to the RNA polymerase beta' chain family.</text>
</comment>
<feature type="domain" description="RNA polymerase N-terminal" evidence="6">
    <location>
        <begin position="216"/>
        <end position="520"/>
    </location>
</feature>
<proteinExistence type="inferred from homology"/>
<evidence type="ECO:0000256" key="3">
    <source>
        <dbReference type="ARBA" id="ARBA00022695"/>
    </source>
</evidence>
<dbReference type="Pfam" id="PF00623">
    <property type="entry name" value="RNA_pol_Rpb1_2"/>
    <property type="match status" value="1"/>
</dbReference>
<comment type="function">
    <text evidence="5">DNA-dependent RNA polymerase catalyzes the transcription of DNA into RNA using the four ribonucleoside triphosphates as substrates.</text>
</comment>
<keyword evidence="4 5" id="KW-0804">Transcription</keyword>
<dbReference type="PANTHER" id="PTHR19376:SF32">
    <property type="entry name" value="DNA-DIRECTED RNA POLYMERASE III SUBUNIT RPC1"/>
    <property type="match status" value="1"/>
</dbReference>
<evidence type="ECO:0000256" key="1">
    <source>
        <dbReference type="ARBA" id="ARBA00022478"/>
    </source>
</evidence>
<dbReference type="InterPro" id="IPR000722">
    <property type="entry name" value="RNA_pol_asu"/>
</dbReference>